<organism evidence="2 3">
    <name type="scientific">Streptomyces phage SF1</name>
    <dbReference type="NCBI Taxonomy" id="1690817"/>
    <lineage>
        <taxon>Viruses</taxon>
        <taxon>Duplodnaviria</taxon>
        <taxon>Heunggongvirae</taxon>
        <taxon>Uroviricota</taxon>
        <taxon>Caudoviricetes</taxon>
        <taxon>Sfunavirus</taxon>
        <taxon>Sfunavirus SF1</taxon>
    </lineage>
</organism>
<evidence type="ECO:0008006" key="4">
    <source>
        <dbReference type="Google" id="ProtNLM"/>
    </source>
</evidence>
<dbReference type="KEGG" id="vg:26626336"/>
<proteinExistence type="predicted"/>
<evidence type="ECO:0000256" key="1">
    <source>
        <dbReference type="SAM" id="MobiDB-lite"/>
    </source>
</evidence>
<evidence type="ECO:0000313" key="3">
    <source>
        <dbReference type="Proteomes" id="UP000201570"/>
    </source>
</evidence>
<dbReference type="RefSeq" id="YP_009199252.1">
    <property type="nucleotide sequence ID" value="NC_028807.1"/>
</dbReference>
<keyword evidence="3" id="KW-1185">Reference proteome</keyword>
<dbReference type="OrthoDB" id="39035at10239"/>
<reference evidence="2 3" key="1">
    <citation type="submission" date="2015-06" db="EMBL/GenBank/DDBJ databases">
        <title>Complete genomic sequence analysis of Two virulent actinophages of Streptomyces flavovirens.</title>
        <authorList>
            <person name="Sharaf A."/>
            <person name="Marie E."/>
            <person name="ElBaz R."/>
            <person name="Elmaghraby I."/>
            <person name="Mercati F."/>
        </authorList>
    </citation>
    <scope>NUCLEOTIDE SEQUENCE [LARGE SCALE GENOMIC DNA]</scope>
</reference>
<dbReference type="Pfam" id="PF25310">
    <property type="entry name" value="VG15"/>
    <property type="match status" value="1"/>
</dbReference>
<feature type="region of interest" description="Disordered" evidence="1">
    <location>
        <begin position="1"/>
        <end position="20"/>
    </location>
</feature>
<dbReference type="GeneID" id="26626336"/>
<dbReference type="Proteomes" id="UP000201570">
    <property type="component" value="Segment"/>
</dbReference>
<protein>
    <recommendedName>
        <fullName evidence="4">Capsid maturation protease</fullName>
    </recommendedName>
</protein>
<gene>
    <name evidence="2" type="ORF">SF1_40</name>
</gene>
<evidence type="ECO:0000313" key="2">
    <source>
        <dbReference type="EMBL" id="AKY02153.1"/>
    </source>
</evidence>
<dbReference type="InterPro" id="IPR057369">
    <property type="entry name" value="VG15"/>
</dbReference>
<accession>A0A0K1Y571</accession>
<dbReference type="EMBL" id="KT221033">
    <property type="protein sequence ID" value="AKY02153.1"/>
    <property type="molecule type" value="Genomic_DNA"/>
</dbReference>
<name>A0A0K1Y571_9CAUD</name>
<sequence length="348" mass="37041">MANEPDLGGLTPSTSRDASPARSRALADARYLQVQSLTRGVLTAVQALWVTATPDRILAAMAGEVGAGILNAVLAGQLAVAQGASAFVANAMLAQGASPQAAGLLVPGQLAGYAADGRALATLLYLPALTTARALARGVPVQVASVMGLNQMARLVSTTLADTARTATTVAMTATERCVSYVRVVKLPACDRCIILAGRQYTYSEGFKRHPGCDCGMEPMTDREWKASNGPKELYAAMTPEERIRRFGKDAVEAMEAGADMAQVVNVTGRKGGVSTVEMFGKKVQVTREGTTKRGLASTSMKESFQKIKGERYMRTTAPRLTPSEILRQAKGDREHQIRLLTKYGYIQ</sequence>